<dbReference type="Proteomes" id="UP000019678">
    <property type="component" value="Unassembled WGS sequence"/>
</dbReference>
<feature type="chain" id="PRO_5001496594" evidence="4">
    <location>
        <begin position="23"/>
        <end position="483"/>
    </location>
</feature>
<dbReference type="InterPro" id="IPR000073">
    <property type="entry name" value="AB_hydrolase_1"/>
</dbReference>
<dbReference type="InterPro" id="IPR029058">
    <property type="entry name" value="AB_hydrolase_fold"/>
</dbReference>
<dbReference type="Pfam" id="PF08386">
    <property type="entry name" value="Abhydrolase_4"/>
    <property type="match status" value="1"/>
</dbReference>
<sequence>MAVPRPSAALLLVGSLALPCAAGCSDEALPGPWEDCYDVFECAHLEVPLDHEAPSGPTLTVSLLRRPADQPHLRRGSLVVNPGGPWGSGTSWVRGRADALPPTIRALYDVVGFDPRGSGESEPGVDCIDDIGAYAALDLTPDDAAEREAIVASTDALVAGCSARSGDLLPYMGTDQVARDLDQMREALGDEKLTFLGFSYGTFLGAVYADLFPDRVRALVLDAALDPTLSGEEYIRQQGLSFEAQLDDFLSDCADDASCPFHADGDSAGAYDAIRASVEAAPMPASDGSRMLGPGEFAYGVASALYSPTAWRRLARALALAGEGDATGLLELSDGYLEREDSGAYGNGLEVYYAVTSVDGPFATEPSVYEDLVAEMAVTAPRLGVYFPYTAFPSARWPVSPWRSTGAIRAEGAPPILVVGTSRDPATPYAWSVALAEQLESGVLLTREGQGHAAFLKGNACIDGAITRYLVDGVVPEDGTVCR</sequence>
<dbReference type="InterPro" id="IPR013595">
    <property type="entry name" value="Pept_S33_TAP-like_C"/>
</dbReference>
<evidence type="ECO:0000256" key="2">
    <source>
        <dbReference type="ARBA" id="ARBA00022729"/>
    </source>
</evidence>
<dbReference type="InterPro" id="IPR051601">
    <property type="entry name" value="Serine_prot/Carboxylest_S33"/>
</dbReference>
<dbReference type="STRING" id="1192034.CAP_1145"/>
<feature type="signal peptide" evidence="4">
    <location>
        <begin position="1"/>
        <end position="22"/>
    </location>
</feature>
<dbReference type="AlphaFoldDB" id="A0A017ST57"/>
<evidence type="ECO:0000259" key="6">
    <source>
        <dbReference type="Pfam" id="PF08386"/>
    </source>
</evidence>
<dbReference type="eggNOG" id="COG0596">
    <property type="taxonomic scope" value="Bacteria"/>
</dbReference>
<reference evidence="7 8" key="1">
    <citation type="submission" date="2013-05" db="EMBL/GenBank/DDBJ databases">
        <title>Genome assembly of Chondromyces apiculatus DSM 436.</title>
        <authorList>
            <person name="Sharma G."/>
            <person name="Khatri I."/>
            <person name="Kaur C."/>
            <person name="Mayilraj S."/>
            <person name="Subramanian S."/>
        </authorList>
    </citation>
    <scope>NUCLEOTIDE SEQUENCE [LARGE SCALE GENOMIC DNA]</scope>
    <source>
        <strain evidence="7 8">DSM 436</strain>
    </source>
</reference>
<dbReference type="GO" id="GO:0016787">
    <property type="term" value="F:hydrolase activity"/>
    <property type="evidence" value="ECO:0007669"/>
    <property type="project" value="UniProtKB-KW"/>
</dbReference>
<dbReference type="Gene3D" id="3.40.50.1820">
    <property type="entry name" value="alpha/beta hydrolase"/>
    <property type="match status" value="1"/>
</dbReference>
<keyword evidence="3" id="KW-0378">Hydrolase</keyword>
<evidence type="ECO:0000256" key="1">
    <source>
        <dbReference type="ARBA" id="ARBA00010088"/>
    </source>
</evidence>
<keyword evidence="8" id="KW-1185">Reference proteome</keyword>
<feature type="domain" description="AB hydrolase-1" evidence="5">
    <location>
        <begin position="78"/>
        <end position="261"/>
    </location>
</feature>
<evidence type="ECO:0000256" key="4">
    <source>
        <dbReference type="SAM" id="SignalP"/>
    </source>
</evidence>
<dbReference type="RefSeq" id="WP_052376903.1">
    <property type="nucleotide sequence ID" value="NZ_ASRX01000129.1"/>
</dbReference>
<dbReference type="SUPFAM" id="SSF53474">
    <property type="entry name" value="alpha/beta-Hydrolases"/>
    <property type="match status" value="1"/>
</dbReference>
<comment type="similarity">
    <text evidence="1">Belongs to the peptidase S33 family.</text>
</comment>
<proteinExistence type="inferred from homology"/>
<keyword evidence="2 4" id="KW-0732">Signal</keyword>
<accession>A0A017ST57</accession>
<feature type="domain" description="Peptidase S33 tripeptidyl aminopeptidase-like C-terminal" evidence="6">
    <location>
        <begin position="395"/>
        <end position="482"/>
    </location>
</feature>
<comment type="caution">
    <text evidence="7">The sequence shown here is derived from an EMBL/GenBank/DDBJ whole genome shotgun (WGS) entry which is preliminary data.</text>
</comment>
<dbReference type="PANTHER" id="PTHR43248">
    <property type="entry name" value="2-SUCCINYL-6-HYDROXY-2,4-CYCLOHEXADIENE-1-CARBOXYLATE SYNTHASE"/>
    <property type="match status" value="1"/>
</dbReference>
<dbReference type="PANTHER" id="PTHR43248:SF29">
    <property type="entry name" value="TRIPEPTIDYL AMINOPEPTIDASE"/>
    <property type="match status" value="1"/>
</dbReference>
<evidence type="ECO:0000313" key="8">
    <source>
        <dbReference type="Proteomes" id="UP000019678"/>
    </source>
</evidence>
<name>A0A017ST57_9BACT</name>
<organism evidence="7 8">
    <name type="scientific">Chondromyces apiculatus DSM 436</name>
    <dbReference type="NCBI Taxonomy" id="1192034"/>
    <lineage>
        <taxon>Bacteria</taxon>
        <taxon>Pseudomonadati</taxon>
        <taxon>Myxococcota</taxon>
        <taxon>Polyangia</taxon>
        <taxon>Polyangiales</taxon>
        <taxon>Polyangiaceae</taxon>
        <taxon>Chondromyces</taxon>
    </lineage>
</organism>
<protein>
    <submittedName>
        <fullName evidence="7">Uncharacterized protein</fullName>
    </submittedName>
</protein>
<dbReference type="EMBL" id="ASRX01000129">
    <property type="protein sequence ID" value="EYF00134.1"/>
    <property type="molecule type" value="Genomic_DNA"/>
</dbReference>
<evidence type="ECO:0000313" key="7">
    <source>
        <dbReference type="EMBL" id="EYF00134.1"/>
    </source>
</evidence>
<dbReference type="Pfam" id="PF00561">
    <property type="entry name" value="Abhydrolase_1"/>
    <property type="match status" value="1"/>
</dbReference>
<evidence type="ECO:0000259" key="5">
    <source>
        <dbReference type="Pfam" id="PF00561"/>
    </source>
</evidence>
<gene>
    <name evidence="7" type="ORF">CAP_1145</name>
</gene>
<evidence type="ECO:0000256" key="3">
    <source>
        <dbReference type="ARBA" id="ARBA00022801"/>
    </source>
</evidence>